<accession>A0A8K0D9D6</accession>
<feature type="domain" description="Pacifastin" evidence="9">
    <location>
        <begin position="63"/>
        <end position="94"/>
    </location>
</feature>
<evidence type="ECO:0000313" key="11">
    <source>
        <dbReference type="Proteomes" id="UP000801492"/>
    </source>
</evidence>
<comment type="subcellular location">
    <subcellularLocation>
        <location evidence="1 7">Secreted</location>
    </subcellularLocation>
</comment>
<keyword evidence="2 7" id="KW-0964">Secreted</keyword>
<keyword evidence="11" id="KW-1185">Reference proteome</keyword>
<evidence type="ECO:0000256" key="3">
    <source>
        <dbReference type="ARBA" id="ARBA00022690"/>
    </source>
</evidence>
<dbReference type="GO" id="GO:0005576">
    <property type="term" value="C:extracellular region"/>
    <property type="evidence" value="ECO:0007669"/>
    <property type="project" value="UniProtKB-SubCell"/>
</dbReference>
<feature type="chain" id="PRO_5035498694" description="Protease inhibitor" evidence="7">
    <location>
        <begin position="19"/>
        <end position="94"/>
    </location>
</feature>
<keyword evidence="3 7" id="KW-0646">Protease inhibitor</keyword>
<feature type="disulfide bond" evidence="8">
    <location>
        <begin position="66"/>
        <end position="81"/>
    </location>
</feature>
<evidence type="ECO:0000313" key="10">
    <source>
        <dbReference type="EMBL" id="KAF2901883.1"/>
    </source>
</evidence>
<keyword evidence="7" id="KW-0732">Signal</keyword>
<dbReference type="InterPro" id="IPR016307">
    <property type="entry name" value="Prtase-inh_pacifastin"/>
</dbReference>
<gene>
    <name evidence="10" type="ORF">ILUMI_04307</name>
</gene>
<keyword evidence="5 8" id="KW-1015">Disulfide bond</keyword>
<dbReference type="EMBL" id="VTPC01001463">
    <property type="protein sequence ID" value="KAF2901883.1"/>
    <property type="molecule type" value="Genomic_DNA"/>
</dbReference>
<dbReference type="PROSITE" id="PS51446">
    <property type="entry name" value="PACIFASTIN"/>
    <property type="match status" value="1"/>
</dbReference>
<keyword evidence="4 7" id="KW-0722">Serine protease inhibitor</keyword>
<dbReference type="InterPro" id="IPR036201">
    <property type="entry name" value="Pacifastin_dom_sf"/>
</dbReference>
<comment type="caution">
    <text evidence="10">The sequence shown here is derived from an EMBL/GenBank/DDBJ whole genome shotgun (WGS) entry which is preliminary data.</text>
</comment>
<evidence type="ECO:0000256" key="7">
    <source>
        <dbReference type="PIRNR" id="PIRNR001625"/>
    </source>
</evidence>
<protein>
    <recommendedName>
        <fullName evidence="7">Protease inhibitor</fullName>
    </recommendedName>
</protein>
<dbReference type="GO" id="GO:0004867">
    <property type="term" value="F:serine-type endopeptidase inhibitor activity"/>
    <property type="evidence" value="ECO:0007669"/>
    <property type="project" value="UniProtKB-UniRule"/>
</dbReference>
<dbReference type="OrthoDB" id="6757577at2759"/>
<feature type="disulfide bond" evidence="8">
    <location>
        <begin position="79"/>
        <end position="89"/>
    </location>
</feature>
<reference evidence="10" key="1">
    <citation type="submission" date="2019-08" db="EMBL/GenBank/DDBJ databases">
        <title>The genome of the North American firefly Photinus pyralis.</title>
        <authorList>
            <consortium name="Photinus pyralis genome working group"/>
            <person name="Fallon T.R."/>
            <person name="Sander Lower S.E."/>
            <person name="Weng J.-K."/>
        </authorList>
    </citation>
    <scope>NUCLEOTIDE SEQUENCE</scope>
    <source>
        <strain evidence="10">TRF0915ILg1</strain>
        <tissue evidence="10">Whole body</tissue>
    </source>
</reference>
<dbReference type="Pfam" id="PF05375">
    <property type="entry name" value="Pacifastin_I"/>
    <property type="match status" value="2"/>
</dbReference>
<evidence type="ECO:0000259" key="9">
    <source>
        <dbReference type="PROSITE" id="PS51446"/>
    </source>
</evidence>
<evidence type="ECO:0000256" key="1">
    <source>
        <dbReference type="ARBA" id="ARBA00004613"/>
    </source>
</evidence>
<evidence type="ECO:0000256" key="2">
    <source>
        <dbReference type="ARBA" id="ARBA00022525"/>
    </source>
</evidence>
<comment type="similarity">
    <text evidence="6 7 8">Belongs to the protease inhibitor I19 family.</text>
</comment>
<sequence>MKFAILILFVGIIVVINCDVIKEEFKCVENVPYRENDCNNCFCASGKLGCTAKACMSDVQATFKNCEVGTTWKKDCNQCWCIEGAGTICTARMC</sequence>
<dbReference type="InterPro" id="IPR008037">
    <property type="entry name" value="Pacifastin_dom"/>
</dbReference>
<comment type="caution">
    <text evidence="8">Lacks conserved residue(s) required for the propagation of feature annotation.</text>
</comment>
<feature type="signal peptide" evidence="7">
    <location>
        <begin position="1"/>
        <end position="18"/>
    </location>
</feature>
<name>A0A8K0D9D6_IGNLU</name>
<evidence type="ECO:0000256" key="5">
    <source>
        <dbReference type="ARBA" id="ARBA00023157"/>
    </source>
</evidence>
<feature type="disulfide bond" evidence="8">
    <location>
        <begin position="76"/>
        <end position="94"/>
    </location>
</feature>
<dbReference type="SUPFAM" id="SSF57283">
    <property type="entry name" value="PMP inhibitors"/>
    <property type="match status" value="1"/>
</dbReference>
<evidence type="ECO:0000256" key="8">
    <source>
        <dbReference type="PROSITE-ProRule" id="PRU00776"/>
    </source>
</evidence>
<evidence type="ECO:0000256" key="4">
    <source>
        <dbReference type="ARBA" id="ARBA00022900"/>
    </source>
</evidence>
<organism evidence="10 11">
    <name type="scientific">Ignelater luminosus</name>
    <name type="common">Cucubano</name>
    <name type="synonym">Pyrophorus luminosus</name>
    <dbReference type="NCBI Taxonomy" id="2038154"/>
    <lineage>
        <taxon>Eukaryota</taxon>
        <taxon>Metazoa</taxon>
        <taxon>Ecdysozoa</taxon>
        <taxon>Arthropoda</taxon>
        <taxon>Hexapoda</taxon>
        <taxon>Insecta</taxon>
        <taxon>Pterygota</taxon>
        <taxon>Neoptera</taxon>
        <taxon>Endopterygota</taxon>
        <taxon>Coleoptera</taxon>
        <taxon>Polyphaga</taxon>
        <taxon>Elateriformia</taxon>
        <taxon>Elateroidea</taxon>
        <taxon>Elateridae</taxon>
        <taxon>Agrypninae</taxon>
        <taxon>Pyrophorini</taxon>
        <taxon>Ignelater</taxon>
    </lineage>
</organism>
<dbReference type="PIRSF" id="PIRSF001625">
    <property type="entry name" value="Prot_inhib_pacifastin"/>
    <property type="match status" value="1"/>
</dbReference>
<evidence type="ECO:0000256" key="6">
    <source>
        <dbReference type="ARBA" id="ARBA00029459"/>
    </source>
</evidence>
<dbReference type="AlphaFoldDB" id="A0A8K0D9D6"/>
<proteinExistence type="inferred from homology"/>
<dbReference type="Proteomes" id="UP000801492">
    <property type="component" value="Unassembled WGS sequence"/>
</dbReference>